<protein>
    <submittedName>
        <fullName evidence="3">DUF362 domain-containing protein</fullName>
    </submittedName>
</protein>
<dbReference type="AlphaFoldDB" id="A0A4P7VNW0"/>
<feature type="signal peptide" evidence="1">
    <location>
        <begin position="1"/>
        <end position="22"/>
    </location>
</feature>
<dbReference type="KEGG" id="mgod:E7746_03925"/>
<reference evidence="3 4" key="1">
    <citation type="submission" date="2019-02" db="EMBL/GenBank/DDBJ databases">
        <title>Isolation and identification of novel species under the genus Muribaculum.</title>
        <authorList>
            <person name="Miyake S."/>
            <person name="Ding Y."/>
            <person name="Low A."/>
            <person name="Soh M."/>
            <person name="Seedorf H."/>
        </authorList>
    </citation>
    <scope>NUCLEOTIDE SEQUENCE [LARGE SCALE GENOMIC DNA]</scope>
    <source>
        <strain evidence="3 4">TLL-A4</strain>
    </source>
</reference>
<dbReference type="Gene3D" id="3.40.50.11440">
    <property type="match status" value="1"/>
</dbReference>
<dbReference type="InterPro" id="IPR007160">
    <property type="entry name" value="DUF362"/>
</dbReference>
<evidence type="ECO:0000313" key="4">
    <source>
        <dbReference type="Proteomes" id="UP000297031"/>
    </source>
</evidence>
<proteinExistence type="predicted"/>
<accession>A0A4P7VNW0</accession>
<evidence type="ECO:0000259" key="2">
    <source>
        <dbReference type="Pfam" id="PF04015"/>
    </source>
</evidence>
<dbReference type="EMBL" id="CP039393">
    <property type="protein sequence ID" value="QCD35088.1"/>
    <property type="molecule type" value="Genomic_DNA"/>
</dbReference>
<organism evidence="3 4">
    <name type="scientific">Muribaculum gordoncarteri</name>
    <dbReference type="NCBI Taxonomy" id="2530390"/>
    <lineage>
        <taxon>Bacteria</taxon>
        <taxon>Pseudomonadati</taxon>
        <taxon>Bacteroidota</taxon>
        <taxon>Bacteroidia</taxon>
        <taxon>Bacteroidales</taxon>
        <taxon>Muribaculaceae</taxon>
        <taxon>Muribaculum</taxon>
    </lineage>
</organism>
<feature type="chain" id="PRO_5020354789" evidence="1">
    <location>
        <begin position="23"/>
        <end position="314"/>
    </location>
</feature>
<keyword evidence="4" id="KW-1185">Reference proteome</keyword>
<sequence length="314" mass="33908">MIKQLITAIAIAAISCTGVAQSTVYMTRDITPESLVKIYEAVGRKAHGKVAVKISTGEPGGHNYLKPELIKGLVQKVNGTIVECNTAYGGRRSNTEEHLKAAREHGFLDIADVDIMDGAGEIKLPVRDTTHIKYNLVGANLANYDFLINLAHFKGHAMAGLGGVLKNQSIGIASANGKAYIHTAGYTDKLKGMWSHTGDQDGFLESMAAAAQSVADHFGDNILYIDVMNNLSVDCDCDSHPRDPEMKDIGILASTDPVALDEACLELVYGVKPTEGNDNRPLIERIQSRHGNHTIDHAEKIGLGSKEYKIVMID</sequence>
<feature type="domain" description="DUF362" evidence="2">
    <location>
        <begin position="50"/>
        <end position="265"/>
    </location>
</feature>
<keyword evidence="1" id="KW-0732">Signal</keyword>
<evidence type="ECO:0000256" key="1">
    <source>
        <dbReference type="SAM" id="SignalP"/>
    </source>
</evidence>
<evidence type="ECO:0000313" key="3">
    <source>
        <dbReference type="EMBL" id="QCD35088.1"/>
    </source>
</evidence>
<dbReference type="RefSeq" id="WP_136409904.1">
    <property type="nucleotide sequence ID" value="NZ_CP039393.1"/>
</dbReference>
<dbReference type="Pfam" id="PF04015">
    <property type="entry name" value="DUF362"/>
    <property type="match status" value="1"/>
</dbReference>
<dbReference type="PROSITE" id="PS51257">
    <property type="entry name" value="PROKAR_LIPOPROTEIN"/>
    <property type="match status" value="1"/>
</dbReference>
<dbReference type="OrthoDB" id="9781559at2"/>
<dbReference type="Proteomes" id="UP000297031">
    <property type="component" value="Chromosome"/>
</dbReference>
<gene>
    <name evidence="3" type="ORF">E7746_03925</name>
</gene>
<name>A0A4P7VNW0_9BACT</name>